<sequence length="380" mass="42619">MRRLLRNVGSEPVTRYLVRIAVDRYPGEPERSNALYRARPLTWDELRLEAHCGKEAMGWTVKHDRDAFKEIWLTFANDQARFPLYPDQEAEITYTYTVSGDKWGPWFQRAVRVPTSELSVTLAFPTALDPTVWGTETSLTADFAPLRTQPVRTIDGDQTIFSWSTREPQLHARYRLEWRLKTLHTAESESETVNAIPPSAAMAGAGIVQEGDPLLHTAARRFDLPSEADEATRVVGELLDAIERVRQLHTFGKGMGIAACQIGIDRAAAVVIPPTPGAGPIVLLNPAIAETSAESDEQYEGCLSYFDVRGLVPRPLSVVVAHTDLDGTPRLTRYEQGLARLVLHEVDHLHGTLYRDRMLPGTEPIPVEEYRGTGHTWNYR</sequence>
<feature type="binding site" evidence="2">
    <location>
        <position position="344"/>
    </location>
    <ligand>
        <name>Fe cation</name>
        <dbReference type="ChEBI" id="CHEBI:24875"/>
    </ligand>
</feature>
<keyword evidence="2" id="KW-0378">Hydrolase</keyword>
<dbReference type="PANTHER" id="PTHR10458">
    <property type="entry name" value="PEPTIDE DEFORMYLASE"/>
    <property type="match status" value="1"/>
</dbReference>
<dbReference type="SUPFAM" id="SSF56420">
    <property type="entry name" value="Peptide deformylase"/>
    <property type="match status" value="1"/>
</dbReference>
<gene>
    <name evidence="2" type="primary">def</name>
    <name evidence="3" type="ORF">JE024_40010</name>
</gene>
<organism evidence="3 4">
    <name type="scientific">Streptomyces zhihengii</name>
    <dbReference type="NCBI Taxonomy" id="1818004"/>
    <lineage>
        <taxon>Bacteria</taxon>
        <taxon>Bacillati</taxon>
        <taxon>Actinomycetota</taxon>
        <taxon>Actinomycetes</taxon>
        <taxon>Kitasatosporales</taxon>
        <taxon>Streptomycetaceae</taxon>
        <taxon>Streptomyces</taxon>
    </lineage>
</organism>
<keyword evidence="2" id="KW-0648">Protein biosynthesis</keyword>
<keyword evidence="3" id="KW-0614">Plasmid</keyword>
<comment type="similarity">
    <text evidence="1 2">Belongs to the polypeptide deformylase family.</text>
</comment>
<feature type="active site" evidence="2">
    <location>
        <position position="345"/>
    </location>
</feature>
<dbReference type="EMBL" id="JAFEJA010000003">
    <property type="protein sequence ID" value="MBM9624712.1"/>
    <property type="molecule type" value="Genomic_DNA"/>
</dbReference>
<dbReference type="Gene3D" id="3.90.45.10">
    <property type="entry name" value="Peptide deformylase"/>
    <property type="match status" value="1"/>
</dbReference>
<dbReference type="InterPro" id="IPR036821">
    <property type="entry name" value="Peptide_deformylase_sf"/>
</dbReference>
<dbReference type="HAMAP" id="MF_00163">
    <property type="entry name" value="Pep_deformylase"/>
    <property type="match status" value="1"/>
</dbReference>
<keyword evidence="4" id="KW-1185">Reference proteome</keyword>
<dbReference type="InterPro" id="IPR023635">
    <property type="entry name" value="Peptide_deformylase"/>
</dbReference>
<keyword evidence="2" id="KW-0408">Iron</keyword>
<evidence type="ECO:0000313" key="4">
    <source>
        <dbReference type="Proteomes" id="UP000664109"/>
    </source>
</evidence>
<dbReference type="RefSeq" id="WP_205378857.1">
    <property type="nucleotide sequence ID" value="NZ_JBHSPS010000083.1"/>
</dbReference>
<dbReference type="PRINTS" id="PR01576">
    <property type="entry name" value="PDEFORMYLASE"/>
</dbReference>
<dbReference type="EC" id="3.5.1.88" evidence="2"/>
<dbReference type="Proteomes" id="UP000664109">
    <property type="component" value="Unassembled WGS sequence"/>
</dbReference>
<reference evidence="3 4" key="1">
    <citation type="journal article" date="2016" name="Arch. Microbiol.">
        <title>Streptomyces zhihengii sp. nov., isolated from rhizospheric soil of Psammosilene tunicoides.</title>
        <authorList>
            <person name="Huang M.J."/>
            <person name="Fei J.J."/>
            <person name="Salam N."/>
            <person name="Kim C.J."/>
            <person name="Hozzein W.N."/>
            <person name="Xiao M."/>
            <person name="Huang H.Q."/>
            <person name="Li W.J."/>
        </authorList>
    </citation>
    <scope>NUCLEOTIDE SEQUENCE [LARGE SCALE GENOMIC DNA]</scope>
    <source>
        <strain evidence="3 4">YIM T102</strain>
    </source>
</reference>
<geneLocation type="plasmid" evidence="3">
    <name>unnamed1</name>
</geneLocation>
<protein>
    <recommendedName>
        <fullName evidence="2">Peptide deformylase</fullName>
        <shortName evidence="2">PDF</shortName>
        <ecNumber evidence="2">3.5.1.88</ecNumber>
    </recommendedName>
    <alternativeName>
        <fullName evidence="2">Polypeptide deformylase</fullName>
    </alternativeName>
</protein>
<name>A0ABS2V4F0_9ACTN</name>
<feature type="binding site" evidence="2">
    <location>
        <position position="302"/>
    </location>
    <ligand>
        <name>Fe cation</name>
        <dbReference type="ChEBI" id="CHEBI:24875"/>
    </ligand>
</feature>
<proteinExistence type="inferred from homology"/>
<comment type="catalytic activity">
    <reaction evidence="2">
        <text>N-terminal N-formyl-L-methionyl-[peptide] + H2O = N-terminal L-methionyl-[peptide] + formate</text>
        <dbReference type="Rhea" id="RHEA:24420"/>
        <dbReference type="Rhea" id="RHEA-COMP:10639"/>
        <dbReference type="Rhea" id="RHEA-COMP:10640"/>
        <dbReference type="ChEBI" id="CHEBI:15377"/>
        <dbReference type="ChEBI" id="CHEBI:15740"/>
        <dbReference type="ChEBI" id="CHEBI:49298"/>
        <dbReference type="ChEBI" id="CHEBI:64731"/>
        <dbReference type="EC" id="3.5.1.88"/>
    </reaction>
</comment>
<comment type="caution">
    <text evidence="3">The sequence shown here is derived from an EMBL/GenBank/DDBJ whole genome shotgun (WGS) entry which is preliminary data.</text>
</comment>
<keyword evidence="2" id="KW-0479">Metal-binding</keyword>
<evidence type="ECO:0000256" key="1">
    <source>
        <dbReference type="ARBA" id="ARBA00010759"/>
    </source>
</evidence>
<feature type="binding site" evidence="2">
    <location>
        <position position="348"/>
    </location>
    <ligand>
        <name>Fe cation</name>
        <dbReference type="ChEBI" id="CHEBI:24875"/>
    </ligand>
</feature>
<dbReference type="PANTHER" id="PTHR10458:SF22">
    <property type="entry name" value="PEPTIDE DEFORMYLASE"/>
    <property type="match status" value="1"/>
</dbReference>
<dbReference type="Pfam" id="PF01327">
    <property type="entry name" value="Pep_deformylase"/>
    <property type="match status" value="1"/>
</dbReference>
<comment type="cofactor">
    <cofactor evidence="2">
        <name>Fe(2+)</name>
        <dbReference type="ChEBI" id="CHEBI:29033"/>
    </cofactor>
    <text evidence="2">Binds 1 Fe(2+) ion.</text>
</comment>
<accession>A0ABS2V4F0</accession>
<evidence type="ECO:0000256" key="2">
    <source>
        <dbReference type="HAMAP-Rule" id="MF_00163"/>
    </source>
</evidence>
<comment type="function">
    <text evidence="2">Removes the formyl group from the N-terminal Met of newly synthesized proteins. Requires at least a dipeptide for an efficient rate of reaction. N-terminal L-methionine is a prerequisite for activity but the enzyme has broad specificity at other positions.</text>
</comment>
<evidence type="ECO:0000313" key="3">
    <source>
        <dbReference type="EMBL" id="MBM9624712.1"/>
    </source>
</evidence>